<reference evidence="7 8" key="1">
    <citation type="submission" date="2013-02" db="EMBL/GenBank/DDBJ databases">
        <title>The Genome Sequence of Lactobacillus catenaformis F0143.</title>
        <authorList>
            <consortium name="The Broad Institute Genome Sequencing Platform"/>
            <person name="Earl A."/>
            <person name="Ward D."/>
            <person name="Feldgarden M."/>
            <person name="Gevers D."/>
            <person name="Izard J."/>
            <person name="Blanton J.M."/>
            <person name="Mathney J."/>
            <person name="Dewhirst F.E."/>
            <person name="Young S.K."/>
            <person name="Zeng Q."/>
            <person name="Gargeya S."/>
            <person name="Fitzgerald M."/>
            <person name="Haas B."/>
            <person name="Abouelleil A."/>
            <person name="Alvarado L."/>
            <person name="Arachchi H.M."/>
            <person name="Berlin A."/>
            <person name="Chapman S.B."/>
            <person name="Gearin G."/>
            <person name="Goldberg J."/>
            <person name="Griggs A."/>
            <person name="Gujja S."/>
            <person name="Hansen M."/>
            <person name="Heiman D."/>
            <person name="Howarth C."/>
            <person name="Larimer J."/>
            <person name="Lui A."/>
            <person name="MacDonald P.J.P."/>
            <person name="McCowen C."/>
            <person name="Montmayeur A."/>
            <person name="Murphy C."/>
            <person name="Neiman D."/>
            <person name="Pearson M."/>
            <person name="Priest M."/>
            <person name="Roberts A."/>
            <person name="Saif S."/>
            <person name="Shea T."/>
            <person name="Sisk P."/>
            <person name="Stolte C."/>
            <person name="Sykes S."/>
            <person name="Wortman J."/>
            <person name="Nusbaum C."/>
            <person name="Birren B."/>
        </authorList>
    </citation>
    <scope>NUCLEOTIDE SEQUENCE [LARGE SCALE GENOMIC DNA]</scope>
    <source>
        <strain evidence="7 8">OT 569</strain>
    </source>
</reference>
<organism evidence="7 8">
    <name type="scientific">Eggerthia catenaformis OT 569 = DSM 20559</name>
    <dbReference type="NCBI Taxonomy" id="999415"/>
    <lineage>
        <taxon>Bacteria</taxon>
        <taxon>Bacillati</taxon>
        <taxon>Bacillota</taxon>
        <taxon>Erysipelotrichia</taxon>
        <taxon>Erysipelotrichales</taxon>
        <taxon>Coprobacillaceae</taxon>
        <taxon>Eggerthia</taxon>
    </lineage>
</organism>
<keyword evidence="6" id="KW-1133">Transmembrane helix</keyword>
<dbReference type="BioCyc" id="ECAT999415-HMP:GTTI-616-MONOMER"/>
<evidence type="ECO:0000313" key="8">
    <source>
        <dbReference type="Proteomes" id="UP000011758"/>
    </source>
</evidence>
<dbReference type="STRING" id="999415.HMPREF9943_00596"/>
<keyword evidence="8" id="KW-1185">Reference proteome</keyword>
<keyword evidence="4" id="KW-0233">DNA recombination</keyword>
<dbReference type="InterPro" id="IPR003798">
    <property type="entry name" value="DNA_recombination_RmuC"/>
</dbReference>
<dbReference type="GO" id="GO:0006310">
    <property type="term" value="P:DNA recombination"/>
    <property type="evidence" value="ECO:0007669"/>
    <property type="project" value="UniProtKB-KW"/>
</dbReference>
<dbReference type="OrthoDB" id="370725at2"/>
<comment type="function">
    <text evidence="1">Involved in DNA recombination.</text>
</comment>
<keyword evidence="6" id="KW-0812">Transmembrane</keyword>
<protein>
    <recommendedName>
        <fullName evidence="9">DNA recombination protein RmuC</fullName>
    </recommendedName>
</protein>
<evidence type="ECO:0000256" key="6">
    <source>
        <dbReference type="SAM" id="Phobius"/>
    </source>
</evidence>
<feature type="transmembrane region" description="Helical" evidence="6">
    <location>
        <begin position="6"/>
        <end position="23"/>
    </location>
</feature>
<dbReference type="PANTHER" id="PTHR30563">
    <property type="entry name" value="DNA RECOMBINATION PROTEIN RMUC"/>
    <property type="match status" value="1"/>
</dbReference>
<feature type="coiled-coil region" evidence="5">
    <location>
        <begin position="250"/>
        <end position="291"/>
    </location>
</feature>
<proteinExistence type="inferred from homology"/>
<dbReference type="eggNOG" id="COG1322">
    <property type="taxonomic scope" value="Bacteria"/>
</dbReference>
<comment type="similarity">
    <text evidence="2">Belongs to the RmuC family.</text>
</comment>
<dbReference type="RefSeq" id="WP_004801875.1">
    <property type="nucleotide sequence ID" value="NZ_KB446647.1"/>
</dbReference>
<evidence type="ECO:0000256" key="5">
    <source>
        <dbReference type="SAM" id="Coils"/>
    </source>
</evidence>
<evidence type="ECO:0000256" key="3">
    <source>
        <dbReference type="ARBA" id="ARBA00023054"/>
    </source>
</evidence>
<sequence length="309" mass="36234">MEIIIIILSIVIIVLLVILITRGSDRKLERIEQGVIQSEQSLLENKTYQDALNKSFNLILDETYKTREYLGMSEAKINRLNENMDAIHNIMVNTKQRGNFGEYQLYHLLSVYFGNSRHIYAVQYHLKNGKIADAALFLPGDQRVLIIDSKFPQENYIRILKDNSYKTEFKRNIKKHIDDIASKYINEETLNEAVMFIPSEAIYLYLCNHEPELVEYGHHKHVLMTSPSTLLGVVFTLINLTKDFQRSQSLERIEKEIITLKKDTDRLYERYEKAEKTLKTLNNQFQELYHSVVKIDHRVTKAYDGDIKK</sequence>
<dbReference type="PANTHER" id="PTHR30563:SF0">
    <property type="entry name" value="DNA RECOMBINATION PROTEIN RMUC"/>
    <property type="match status" value="1"/>
</dbReference>
<dbReference type="EMBL" id="AGEJ01000011">
    <property type="protein sequence ID" value="EMD17033.1"/>
    <property type="molecule type" value="Genomic_DNA"/>
</dbReference>
<dbReference type="AlphaFoldDB" id="M2NFR0"/>
<comment type="caution">
    <text evidence="7">The sequence shown here is derived from an EMBL/GenBank/DDBJ whole genome shotgun (WGS) entry which is preliminary data.</text>
</comment>
<name>M2NFR0_9FIRM</name>
<gene>
    <name evidence="7" type="ORF">HMPREF9943_00596</name>
</gene>
<accession>M2NFR0</accession>
<evidence type="ECO:0000256" key="2">
    <source>
        <dbReference type="ARBA" id="ARBA00009840"/>
    </source>
</evidence>
<evidence type="ECO:0008006" key="9">
    <source>
        <dbReference type="Google" id="ProtNLM"/>
    </source>
</evidence>
<keyword evidence="6" id="KW-0472">Membrane</keyword>
<evidence type="ECO:0000256" key="4">
    <source>
        <dbReference type="ARBA" id="ARBA00023172"/>
    </source>
</evidence>
<dbReference type="PATRIC" id="fig|999415.3.peg.594"/>
<evidence type="ECO:0000313" key="7">
    <source>
        <dbReference type="EMBL" id="EMD17033.1"/>
    </source>
</evidence>
<dbReference type="Pfam" id="PF02646">
    <property type="entry name" value="RmuC"/>
    <property type="match status" value="1"/>
</dbReference>
<evidence type="ECO:0000256" key="1">
    <source>
        <dbReference type="ARBA" id="ARBA00003416"/>
    </source>
</evidence>
<dbReference type="Proteomes" id="UP000011758">
    <property type="component" value="Unassembled WGS sequence"/>
</dbReference>
<keyword evidence="3 5" id="KW-0175">Coiled coil</keyword>